<dbReference type="EMBL" id="RIAS01000008">
    <property type="protein sequence ID" value="KAA8785380.1"/>
    <property type="molecule type" value="Genomic_DNA"/>
</dbReference>
<evidence type="ECO:0000313" key="2">
    <source>
        <dbReference type="EMBL" id="KAA8785380.1"/>
    </source>
</evidence>
<comment type="caution">
    <text evidence="2">The sequence shown here is derived from an EMBL/GenBank/DDBJ whole genome shotgun (WGS) entry which is preliminary data.</text>
</comment>
<dbReference type="AlphaFoldDB" id="A0A5M9WUR6"/>
<name>A0A5M9WUR6_PAEAM</name>
<evidence type="ECO:0000313" key="3">
    <source>
        <dbReference type="Proteomes" id="UP000323664"/>
    </source>
</evidence>
<accession>A0A5M9WUR6</accession>
<gene>
    <name evidence="2" type="ORF">EC604_16160</name>
</gene>
<organism evidence="2 3">
    <name type="scientific">Paenibacillus amylolyticus</name>
    <dbReference type="NCBI Taxonomy" id="1451"/>
    <lineage>
        <taxon>Bacteria</taxon>
        <taxon>Bacillati</taxon>
        <taxon>Bacillota</taxon>
        <taxon>Bacilli</taxon>
        <taxon>Bacillales</taxon>
        <taxon>Paenibacillaceae</taxon>
        <taxon>Paenibacillus</taxon>
    </lineage>
</organism>
<dbReference type="InterPro" id="IPR029002">
    <property type="entry name" value="PLPC/GPLD1"/>
</dbReference>
<feature type="domain" description="Phospholipase C/D" evidence="1">
    <location>
        <begin position="13"/>
        <end position="125"/>
    </location>
</feature>
<sequence length="229" mass="27111">MEKGDMSMPLPMVHLSVAHQLADTLPEPLDLGAFYLGNIAPDAIHIREGTTRDDKQHTHFYPKQEDNYTGRLQKFYGDYINERTSEGWTSFVLGYFMHVMTDYYWFRSVYPAFEEQVREHDQCEGVVRTKEDLARLYYKETDQIDFNLYRTMNWSEEVWSALNNSSGYEMTDRLTVDEILRWRERTYSFLQGKAPGIIPYYITEEVVQAFVQKTVPRLIDLLAEWEALR</sequence>
<evidence type="ECO:0000259" key="1">
    <source>
        <dbReference type="Pfam" id="PF00882"/>
    </source>
</evidence>
<reference evidence="2 3" key="1">
    <citation type="journal article" date="2019" name="J. Ind. Microbiol. Biotechnol.">
        <title>Paenibacillus amylolyticus 27C64 has a diverse set of carbohydrate-active enzymes and complete pectin deconstruction system.</title>
        <authorList>
            <person name="Keggi C."/>
            <person name="Doran-Peterson J."/>
        </authorList>
    </citation>
    <scope>NUCLEOTIDE SEQUENCE [LARGE SCALE GENOMIC DNA]</scope>
    <source>
        <strain evidence="2 3">27C64</strain>
    </source>
</reference>
<protein>
    <submittedName>
        <fullName evidence="2">Zinc dependent phospholipase C family protein</fullName>
    </submittedName>
</protein>
<proteinExistence type="predicted"/>
<dbReference type="Pfam" id="PF00882">
    <property type="entry name" value="Zn_dep_PLPC"/>
    <property type="match status" value="1"/>
</dbReference>
<dbReference type="Proteomes" id="UP000323664">
    <property type="component" value="Unassembled WGS sequence"/>
</dbReference>